<evidence type="ECO:0000313" key="4">
    <source>
        <dbReference type="Proteomes" id="UP000732377"/>
    </source>
</evidence>
<dbReference type="NCBIfam" id="TIGR03177">
    <property type="entry name" value="pilus_cpaB"/>
    <property type="match status" value="1"/>
</dbReference>
<feature type="region of interest" description="Disordered" evidence="1">
    <location>
        <begin position="244"/>
        <end position="278"/>
    </location>
</feature>
<dbReference type="RefSeq" id="WP_011194522.1">
    <property type="nucleotide sequence ID" value="NZ_PIUK01000038.1"/>
</dbReference>
<dbReference type="InterPro" id="IPR031571">
    <property type="entry name" value="RcpC_dom"/>
</dbReference>
<dbReference type="Proteomes" id="UP000732377">
    <property type="component" value="Unassembled WGS sequence"/>
</dbReference>
<name>A0A953I2I8_SYMTR</name>
<reference evidence="3" key="1">
    <citation type="submission" date="2017-11" db="EMBL/GenBank/DDBJ databases">
        <title>Three new genomes from thermophilic consortium.</title>
        <authorList>
            <person name="Quaggio R."/>
            <person name="Amgarten D."/>
            <person name="Setubal J.C."/>
        </authorList>
    </citation>
    <scope>NUCLEOTIDE SEQUENCE</scope>
    <source>
        <strain evidence="3">ZCTH01-B2</strain>
    </source>
</reference>
<dbReference type="InterPro" id="IPR017592">
    <property type="entry name" value="Pilus_assmbl_Flp-typ_CpaB"/>
</dbReference>
<dbReference type="OMA" id="IAFAHAN"/>
<dbReference type="Pfam" id="PF08666">
    <property type="entry name" value="SAF"/>
    <property type="match status" value="1"/>
</dbReference>
<evidence type="ECO:0000313" key="3">
    <source>
        <dbReference type="EMBL" id="MBY6275742.1"/>
    </source>
</evidence>
<comment type="caution">
    <text evidence="3">The sequence shown here is derived from an EMBL/GenBank/DDBJ whole genome shotgun (WGS) entry which is preliminary data.</text>
</comment>
<dbReference type="AlphaFoldDB" id="A0A953I2I8"/>
<gene>
    <name evidence="3" type="primary">cpaB</name>
    <name evidence="3" type="ORF">CWE10_05885</name>
</gene>
<dbReference type="InterPro" id="IPR013974">
    <property type="entry name" value="SAF"/>
</dbReference>
<accession>A0A953I2I8</accession>
<dbReference type="EMBL" id="PIUK01000038">
    <property type="protein sequence ID" value="MBY6275742.1"/>
    <property type="molecule type" value="Genomic_DNA"/>
</dbReference>
<organism evidence="3 4">
    <name type="scientific">Symbiobacterium thermophilum</name>
    <dbReference type="NCBI Taxonomy" id="2734"/>
    <lineage>
        <taxon>Bacteria</taxon>
        <taxon>Bacillati</taxon>
        <taxon>Bacillota</taxon>
        <taxon>Clostridia</taxon>
        <taxon>Eubacteriales</taxon>
        <taxon>Symbiobacteriaceae</taxon>
        <taxon>Symbiobacterium</taxon>
    </lineage>
</organism>
<dbReference type="Pfam" id="PF16976">
    <property type="entry name" value="RcpC"/>
    <property type="match status" value="1"/>
</dbReference>
<proteinExistence type="predicted"/>
<feature type="compositionally biased region" description="Low complexity" evidence="1">
    <location>
        <begin position="257"/>
        <end position="278"/>
    </location>
</feature>
<feature type="domain" description="SAF" evidence="2">
    <location>
        <begin position="35"/>
        <end position="97"/>
    </location>
</feature>
<protein>
    <submittedName>
        <fullName evidence="3">Flp pilus assembly protein CpaB</fullName>
    </submittedName>
</protein>
<dbReference type="CDD" id="cd11614">
    <property type="entry name" value="SAF_CpaB_FlgA_like"/>
    <property type="match status" value="1"/>
</dbReference>
<sequence length="278" mass="29037">MRGSLGRLALVGAFVCALLAAWFNIRFLEMQQERFTVLTVVREVPPYTPVGPDAVQFAAVPRESVPADAITDPSALEGRYTRALLIPGTILREAHLVPAGGSSLAARLAAAASTDVRAMALRVDEATGVAGTLQEGDPVDILVAINADVTEAQERGEGRPARGTLARVIAQRVPVLHVQRDEAGGPSAVVLQVTPRTAEEIAFAHANGMIWLLTSPYTGPDEPVATTGVDREIFFERYGIGQRDTGEAEPAGVPSIAPQGPGEAPAAARPVAGLLGGD</sequence>
<dbReference type="SMART" id="SM00858">
    <property type="entry name" value="SAF"/>
    <property type="match status" value="1"/>
</dbReference>
<evidence type="ECO:0000259" key="2">
    <source>
        <dbReference type="SMART" id="SM00858"/>
    </source>
</evidence>
<evidence type="ECO:0000256" key="1">
    <source>
        <dbReference type="SAM" id="MobiDB-lite"/>
    </source>
</evidence>